<evidence type="ECO:0000313" key="11">
    <source>
        <dbReference type="Proteomes" id="UP000309016"/>
    </source>
</evidence>
<comment type="similarity">
    <text evidence="2">Belongs to the UPF0702 family.</text>
</comment>
<feature type="transmembrane region" description="Helical" evidence="7">
    <location>
        <begin position="67"/>
        <end position="87"/>
    </location>
</feature>
<proteinExistence type="inferred from homology"/>
<feature type="transmembrane region" description="Helical" evidence="7">
    <location>
        <begin position="12"/>
        <end position="32"/>
    </location>
</feature>
<dbReference type="GO" id="GO:0005886">
    <property type="term" value="C:plasma membrane"/>
    <property type="evidence" value="ECO:0007669"/>
    <property type="project" value="UniProtKB-SubCell"/>
</dbReference>
<dbReference type="RefSeq" id="WP_139066438.1">
    <property type="nucleotide sequence ID" value="NZ_CP040812.1"/>
</dbReference>
<keyword evidence="11" id="KW-1185">Reference proteome</keyword>
<feature type="domain" description="YetF-like N-terminal transmembrane" evidence="9">
    <location>
        <begin position="24"/>
        <end position="87"/>
    </location>
</feature>
<organism evidence="10 11">
    <name type="scientific">Antarcticibacterium flavum</name>
    <dbReference type="NCBI Taxonomy" id="2058175"/>
    <lineage>
        <taxon>Bacteria</taxon>
        <taxon>Pseudomonadati</taxon>
        <taxon>Bacteroidota</taxon>
        <taxon>Flavobacteriia</taxon>
        <taxon>Flavobacteriales</taxon>
        <taxon>Flavobacteriaceae</taxon>
        <taxon>Antarcticibacterium</taxon>
    </lineage>
</organism>
<dbReference type="AlphaFoldDB" id="A0A5B7X2V0"/>
<dbReference type="InterPro" id="IPR048454">
    <property type="entry name" value="YetF_N"/>
</dbReference>
<dbReference type="Pfam" id="PF04239">
    <property type="entry name" value="DUF421"/>
    <property type="match status" value="1"/>
</dbReference>
<evidence type="ECO:0000259" key="8">
    <source>
        <dbReference type="Pfam" id="PF04239"/>
    </source>
</evidence>
<keyword evidence="6 7" id="KW-0472">Membrane</keyword>
<protein>
    <submittedName>
        <fullName evidence="10">DUF421 domain-containing protein</fullName>
    </submittedName>
</protein>
<evidence type="ECO:0000313" key="10">
    <source>
        <dbReference type="EMBL" id="QCY69874.1"/>
    </source>
</evidence>
<evidence type="ECO:0000256" key="3">
    <source>
        <dbReference type="ARBA" id="ARBA00022475"/>
    </source>
</evidence>
<evidence type="ECO:0000256" key="7">
    <source>
        <dbReference type="SAM" id="Phobius"/>
    </source>
</evidence>
<evidence type="ECO:0000256" key="5">
    <source>
        <dbReference type="ARBA" id="ARBA00022989"/>
    </source>
</evidence>
<dbReference type="PANTHER" id="PTHR34582">
    <property type="entry name" value="UPF0702 TRANSMEMBRANE PROTEIN YCAP"/>
    <property type="match status" value="1"/>
</dbReference>
<evidence type="ECO:0000259" key="9">
    <source>
        <dbReference type="Pfam" id="PF20730"/>
    </source>
</evidence>
<dbReference type="PANTHER" id="PTHR34582:SF6">
    <property type="entry name" value="UPF0702 TRANSMEMBRANE PROTEIN YCAP"/>
    <property type="match status" value="1"/>
</dbReference>
<dbReference type="Gene3D" id="3.30.240.20">
    <property type="entry name" value="bsu07140 like domains"/>
    <property type="match status" value="1"/>
</dbReference>
<reference evidence="10 11" key="1">
    <citation type="submission" date="2019-06" db="EMBL/GenBank/DDBJ databases">
        <title>Complete genome sequence of Antarcticibacterium flavum KCTC 52984T from an Antarctic marine sediment.</title>
        <authorList>
            <person name="Lee Y.M."/>
            <person name="Shin S.C."/>
        </authorList>
    </citation>
    <scope>NUCLEOTIDE SEQUENCE [LARGE SCALE GENOMIC DNA]</scope>
    <source>
        <strain evidence="10 11">KCTC 52984</strain>
    </source>
</reference>
<dbReference type="OrthoDB" id="9793799at2"/>
<feature type="domain" description="YetF C-terminal" evidence="8">
    <location>
        <begin position="90"/>
        <end position="159"/>
    </location>
</feature>
<name>A0A5B7X2V0_9FLAO</name>
<dbReference type="InterPro" id="IPR007353">
    <property type="entry name" value="DUF421"/>
</dbReference>
<dbReference type="Pfam" id="PF20730">
    <property type="entry name" value="YetF_N"/>
    <property type="match status" value="1"/>
</dbReference>
<keyword evidence="4 7" id="KW-0812">Transmembrane</keyword>
<evidence type="ECO:0000256" key="1">
    <source>
        <dbReference type="ARBA" id="ARBA00004651"/>
    </source>
</evidence>
<evidence type="ECO:0000256" key="6">
    <source>
        <dbReference type="ARBA" id="ARBA00023136"/>
    </source>
</evidence>
<dbReference type="KEGG" id="afla:FHG64_10930"/>
<dbReference type="Proteomes" id="UP000309016">
    <property type="component" value="Chromosome"/>
</dbReference>
<accession>A0A5B7X2V0</accession>
<comment type="subcellular location">
    <subcellularLocation>
        <location evidence="1">Cell membrane</location>
        <topology evidence="1">Multi-pass membrane protein</topology>
    </subcellularLocation>
</comment>
<evidence type="ECO:0000256" key="4">
    <source>
        <dbReference type="ARBA" id="ARBA00022692"/>
    </source>
</evidence>
<sequence>MENWFTASPDSLFVIIISAIGVYLAVIFLTQLAGKRSFTKMSSFDFAMTISIGAMIATTVLSPSVSFLQGVTGLTAIFLLEIFSNFLRKRFKIYRKTVDNQPMYLMKDSKVLWENMQSARITEGDLRAVLRRNNVHNISQVKAVIFENTGDISVIRDLNSKEVPDDWIFEDVK</sequence>
<dbReference type="InterPro" id="IPR023090">
    <property type="entry name" value="UPF0702_alpha/beta_dom_sf"/>
</dbReference>
<evidence type="ECO:0000256" key="2">
    <source>
        <dbReference type="ARBA" id="ARBA00006448"/>
    </source>
</evidence>
<keyword evidence="5 7" id="KW-1133">Transmembrane helix</keyword>
<dbReference type="EMBL" id="CP040812">
    <property type="protein sequence ID" value="QCY69874.1"/>
    <property type="molecule type" value="Genomic_DNA"/>
</dbReference>
<gene>
    <name evidence="10" type="ORF">FHG64_10930</name>
</gene>
<keyword evidence="3" id="KW-1003">Cell membrane</keyword>